<evidence type="ECO:0000259" key="2">
    <source>
        <dbReference type="Pfam" id="PF02894"/>
    </source>
</evidence>
<reference evidence="3" key="2">
    <citation type="journal article" date="2023" name="Proc. Natl. Acad. Sci. U.S.A.">
        <title>A global phylogenomic analysis of the shiitake genus Lentinula.</title>
        <authorList>
            <person name="Sierra-Patev S."/>
            <person name="Min B."/>
            <person name="Naranjo-Ortiz M."/>
            <person name="Looney B."/>
            <person name="Konkel Z."/>
            <person name="Slot J.C."/>
            <person name="Sakamoto Y."/>
            <person name="Steenwyk J.L."/>
            <person name="Rokas A."/>
            <person name="Carro J."/>
            <person name="Camarero S."/>
            <person name="Ferreira P."/>
            <person name="Molpeceres G."/>
            <person name="Ruiz-Duenas F.J."/>
            <person name="Serrano A."/>
            <person name="Henrissat B."/>
            <person name="Drula E."/>
            <person name="Hughes K.W."/>
            <person name="Mata J.L."/>
            <person name="Ishikawa N.K."/>
            <person name="Vargas-Isla R."/>
            <person name="Ushijima S."/>
            <person name="Smith C.A."/>
            <person name="Donoghue J."/>
            <person name="Ahrendt S."/>
            <person name="Andreopoulos W."/>
            <person name="He G."/>
            <person name="LaButti K."/>
            <person name="Lipzen A."/>
            <person name="Ng V."/>
            <person name="Riley R."/>
            <person name="Sandor L."/>
            <person name="Barry K."/>
            <person name="Martinez A.T."/>
            <person name="Xiao Y."/>
            <person name="Gibbons J.G."/>
            <person name="Terashima K."/>
            <person name="Grigoriev I.V."/>
            <person name="Hibbett D."/>
        </authorList>
    </citation>
    <scope>NUCLEOTIDE SEQUENCE</scope>
    <source>
        <strain evidence="3">Sp2 HRB7682 ss15</strain>
    </source>
</reference>
<dbReference type="SUPFAM" id="SSF55347">
    <property type="entry name" value="Glyceraldehyde-3-phosphate dehydrogenase-like, C-terminal domain"/>
    <property type="match status" value="1"/>
</dbReference>
<gene>
    <name evidence="3" type="ORF">C8J55DRAFT_502536</name>
</gene>
<dbReference type="AlphaFoldDB" id="A0A9W9DYA2"/>
<feature type="domain" description="Gfo/Idh/MocA-like oxidoreductase C-terminal" evidence="2">
    <location>
        <begin position="159"/>
        <end position="367"/>
    </location>
</feature>
<dbReference type="Gene3D" id="3.30.360.10">
    <property type="entry name" value="Dihydrodipicolinate Reductase, domain 2"/>
    <property type="match status" value="1"/>
</dbReference>
<dbReference type="EMBL" id="JANVFS010000005">
    <property type="protein sequence ID" value="KAJ4491946.1"/>
    <property type="molecule type" value="Genomic_DNA"/>
</dbReference>
<dbReference type="Proteomes" id="UP001150238">
    <property type="component" value="Unassembled WGS sequence"/>
</dbReference>
<accession>A0A9W9DYA2</accession>
<dbReference type="PANTHER" id="PTHR42840:SF5">
    <property type="entry name" value="NAD(P)-BINDING ROSSMANN-FOLD SUPERFAMILY PROTEIN"/>
    <property type="match status" value="1"/>
</dbReference>
<dbReference type="GO" id="GO:0016491">
    <property type="term" value="F:oxidoreductase activity"/>
    <property type="evidence" value="ECO:0007669"/>
    <property type="project" value="TreeGrafter"/>
</dbReference>
<dbReference type="GO" id="GO:0000166">
    <property type="term" value="F:nucleotide binding"/>
    <property type="evidence" value="ECO:0007669"/>
    <property type="project" value="InterPro"/>
</dbReference>
<organism evidence="3 4">
    <name type="scientific">Lentinula lateritia</name>
    <dbReference type="NCBI Taxonomy" id="40482"/>
    <lineage>
        <taxon>Eukaryota</taxon>
        <taxon>Fungi</taxon>
        <taxon>Dikarya</taxon>
        <taxon>Basidiomycota</taxon>
        <taxon>Agaricomycotina</taxon>
        <taxon>Agaricomycetes</taxon>
        <taxon>Agaricomycetidae</taxon>
        <taxon>Agaricales</taxon>
        <taxon>Marasmiineae</taxon>
        <taxon>Omphalotaceae</taxon>
        <taxon>Lentinula</taxon>
    </lineage>
</organism>
<dbReference type="PANTHER" id="PTHR42840">
    <property type="entry name" value="NAD(P)-BINDING ROSSMANN-FOLD SUPERFAMILY PROTEIN-RELATED"/>
    <property type="match status" value="1"/>
</dbReference>
<dbReference type="SUPFAM" id="SSF51735">
    <property type="entry name" value="NAD(P)-binding Rossmann-fold domains"/>
    <property type="match status" value="1"/>
</dbReference>
<dbReference type="Gene3D" id="3.40.50.720">
    <property type="entry name" value="NAD(P)-binding Rossmann-like Domain"/>
    <property type="match status" value="1"/>
</dbReference>
<dbReference type="InterPro" id="IPR036291">
    <property type="entry name" value="NAD(P)-bd_dom_sf"/>
</dbReference>
<feature type="domain" description="Gfo/Idh/MocA-like oxidoreductase N-terminal" evidence="1">
    <location>
        <begin position="9"/>
        <end position="131"/>
    </location>
</feature>
<dbReference type="GO" id="GO:0006740">
    <property type="term" value="P:NADPH regeneration"/>
    <property type="evidence" value="ECO:0007669"/>
    <property type="project" value="TreeGrafter"/>
</dbReference>
<dbReference type="Pfam" id="PF02894">
    <property type="entry name" value="GFO_IDH_MocA_C"/>
    <property type="match status" value="1"/>
</dbReference>
<evidence type="ECO:0000313" key="3">
    <source>
        <dbReference type="EMBL" id="KAJ4491946.1"/>
    </source>
</evidence>
<dbReference type="GO" id="GO:0005737">
    <property type="term" value="C:cytoplasm"/>
    <property type="evidence" value="ECO:0007669"/>
    <property type="project" value="TreeGrafter"/>
</dbReference>
<proteinExistence type="predicted"/>
<comment type="caution">
    <text evidence="3">The sequence shown here is derived from an EMBL/GenBank/DDBJ whole genome shotgun (WGS) entry which is preliminary data.</text>
</comment>
<name>A0A9W9DYA2_9AGAR</name>
<evidence type="ECO:0000259" key="1">
    <source>
        <dbReference type="Pfam" id="PF01408"/>
    </source>
</evidence>
<dbReference type="Pfam" id="PF01408">
    <property type="entry name" value="GFO_IDH_MocA"/>
    <property type="match status" value="1"/>
</dbReference>
<protein>
    <submittedName>
        <fullName evidence="3">Oxidoreductase family protein</fullName>
    </submittedName>
</protein>
<sequence length="382" mass="41116">MAHSTLSGIAILGAGLFVAEAYLPALATLGPTSFPLKAVYSRSEKSSSETAQNAAKILGLSSSPDVYFDGDHPNNLDALLARSDIAAVIIALPITLQPNIVVKCLLAGKHVLSEKPVAPDVAQGLKLLEDAEPICQQYGLVWRVAENFEAEPVYRAAGETIRSGKIGSVIFFKASVVNFIDKTSKWYKTPWRTVPDYQGGFLLDGGVHTIAALRTILPESFTHLSGFASLNKEYLSPHDTIHCVVRARSHYHGIVEMTFASPTKSIPAAENIVITGSKGWLACNSTSEGFKIVVKVVEEKESGKTGEEAEYEEREEIISFPRKGVETELAAFFDAIGRQGTGESALDIGNPREALKDVAFIQAALNSEGNLIDLLELIQASS</sequence>
<reference evidence="3" key="1">
    <citation type="submission" date="2022-08" db="EMBL/GenBank/DDBJ databases">
        <authorList>
            <consortium name="DOE Joint Genome Institute"/>
            <person name="Min B."/>
            <person name="Riley R."/>
            <person name="Sierra-Patev S."/>
            <person name="Naranjo-Ortiz M."/>
            <person name="Looney B."/>
            <person name="Konkel Z."/>
            <person name="Slot J.C."/>
            <person name="Sakamoto Y."/>
            <person name="Steenwyk J.L."/>
            <person name="Rokas A."/>
            <person name="Carro J."/>
            <person name="Camarero S."/>
            <person name="Ferreira P."/>
            <person name="Molpeceres G."/>
            <person name="Ruiz-Duenas F.J."/>
            <person name="Serrano A."/>
            <person name="Henrissat B."/>
            <person name="Drula E."/>
            <person name="Hughes K.W."/>
            <person name="Mata J.L."/>
            <person name="Ishikawa N.K."/>
            <person name="Vargas-Isla R."/>
            <person name="Ushijima S."/>
            <person name="Smith C.A."/>
            <person name="Ahrendt S."/>
            <person name="Andreopoulos W."/>
            <person name="He G."/>
            <person name="Labutti K."/>
            <person name="Lipzen A."/>
            <person name="Ng V."/>
            <person name="Sandor L."/>
            <person name="Barry K."/>
            <person name="Martinez A.T."/>
            <person name="Xiao Y."/>
            <person name="Gibbons J.G."/>
            <person name="Terashima K."/>
            <person name="Hibbett D.S."/>
            <person name="Grigoriev I.V."/>
        </authorList>
    </citation>
    <scope>NUCLEOTIDE SEQUENCE</scope>
    <source>
        <strain evidence="3">Sp2 HRB7682 ss15</strain>
    </source>
</reference>
<evidence type="ECO:0000313" key="4">
    <source>
        <dbReference type="Proteomes" id="UP001150238"/>
    </source>
</evidence>
<dbReference type="InterPro" id="IPR004104">
    <property type="entry name" value="Gfo/Idh/MocA-like_OxRdtase_C"/>
</dbReference>
<dbReference type="InterPro" id="IPR000683">
    <property type="entry name" value="Gfo/Idh/MocA-like_OxRdtase_N"/>
</dbReference>